<feature type="region of interest" description="Disordered" evidence="2">
    <location>
        <begin position="56"/>
        <end position="79"/>
    </location>
</feature>
<proteinExistence type="predicted"/>
<sequence length="79" mass="8750">MTAPGWVRRLRTRLSDAQTNRLRAQLAAERDRNRRLDERLAILQAANEGADAMLREATGGARFDRDQPFGSEPAKGGTA</sequence>
<gene>
    <name evidence="3" type="ORF">ACFPZJ_19250</name>
</gene>
<evidence type="ECO:0000313" key="3">
    <source>
        <dbReference type="EMBL" id="MFC5635891.1"/>
    </source>
</evidence>
<evidence type="ECO:0000256" key="1">
    <source>
        <dbReference type="SAM" id="Coils"/>
    </source>
</evidence>
<dbReference type="EMBL" id="JBHSNY010000006">
    <property type="protein sequence ID" value="MFC5635891.1"/>
    <property type="molecule type" value="Genomic_DNA"/>
</dbReference>
<reference evidence="4" key="1">
    <citation type="journal article" date="2019" name="Int. J. Syst. Evol. Microbiol.">
        <title>The Global Catalogue of Microorganisms (GCM) 10K type strain sequencing project: providing services to taxonomists for standard genome sequencing and annotation.</title>
        <authorList>
            <consortium name="The Broad Institute Genomics Platform"/>
            <consortium name="The Broad Institute Genome Sequencing Center for Infectious Disease"/>
            <person name="Wu L."/>
            <person name="Ma J."/>
        </authorList>
    </citation>
    <scope>NUCLEOTIDE SEQUENCE [LARGE SCALE GENOMIC DNA]</scope>
    <source>
        <strain evidence="4">CGMCC 4.7248</strain>
    </source>
</reference>
<name>A0ABW0UTR3_9ACTN</name>
<keyword evidence="4" id="KW-1185">Reference proteome</keyword>
<dbReference type="Proteomes" id="UP001596154">
    <property type="component" value="Unassembled WGS sequence"/>
</dbReference>
<feature type="coiled-coil region" evidence="1">
    <location>
        <begin position="19"/>
        <end position="46"/>
    </location>
</feature>
<evidence type="ECO:0000313" key="4">
    <source>
        <dbReference type="Proteomes" id="UP001596154"/>
    </source>
</evidence>
<protein>
    <submittedName>
        <fullName evidence="3">Uncharacterized protein</fullName>
    </submittedName>
</protein>
<accession>A0ABW0UTR3</accession>
<organism evidence="3 4">
    <name type="scientific">Streptomyces bullii</name>
    <dbReference type="NCBI Taxonomy" id="349910"/>
    <lineage>
        <taxon>Bacteria</taxon>
        <taxon>Bacillati</taxon>
        <taxon>Actinomycetota</taxon>
        <taxon>Actinomycetes</taxon>
        <taxon>Kitasatosporales</taxon>
        <taxon>Streptomycetaceae</taxon>
        <taxon>Streptomyces</taxon>
    </lineage>
</organism>
<keyword evidence="1" id="KW-0175">Coiled coil</keyword>
<dbReference type="RefSeq" id="WP_381022864.1">
    <property type="nucleotide sequence ID" value="NZ_JBHSNY010000006.1"/>
</dbReference>
<comment type="caution">
    <text evidence="3">The sequence shown here is derived from an EMBL/GenBank/DDBJ whole genome shotgun (WGS) entry which is preliminary data.</text>
</comment>
<evidence type="ECO:0000256" key="2">
    <source>
        <dbReference type="SAM" id="MobiDB-lite"/>
    </source>
</evidence>